<gene>
    <name evidence="10" type="ORF">TBRA_LOCUS2149</name>
</gene>
<dbReference type="OrthoDB" id="8188647at2759"/>
<feature type="compositionally biased region" description="Basic and acidic residues" evidence="8">
    <location>
        <begin position="448"/>
        <end position="470"/>
    </location>
</feature>
<name>A0A6H5I519_9HYME</name>
<feature type="region of interest" description="Disordered" evidence="8">
    <location>
        <begin position="381"/>
        <end position="414"/>
    </location>
</feature>
<dbReference type="InterPro" id="IPR008795">
    <property type="entry name" value="Prominin"/>
</dbReference>
<evidence type="ECO:0000256" key="7">
    <source>
        <dbReference type="SAM" id="Coils"/>
    </source>
</evidence>
<evidence type="ECO:0000256" key="9">
    <source>
        <dbReference type="SAM" id="Phobius"/>
    </source>
</evidence>
<feature type="region of interest" description="Disordered" evidence="8">
    <location>
        <begin position="306"/>
        <end position="341"/>
    </location>
</feature>
<dbReference type="Pfam" id="PF05478">
    <property type="entry name" value="Prominin"/>
    <property type="match status" value="1"/>
</dbReference>
<evidence type="ECO:0000256" key="2">
    <source>
        <dbReference type="ARBA" id="ARBA00006058"/>
    </source>
</evidence>
<evidence type="ECO:0000256" key="4">
    <source>
        <dbReference type="ARBA" id="ARBA00022989"/>
    </source>
</evidence>
<protein>
    <submittedName>
        <fullName evidence="10">Uncharacterized protein</fullName>
    </submittedName>
</protein>
<dbReference type="PANTHER" id="PTHR22730">
    <property type="entry name" value="PROMININ PROM PROTEIN"/>
    <property type="match status" value="1"/>
</dbReference>
<evidence type="ECO:0000256" key="8">
    <source>
        <dbReference type="SAM" id="MobiDB-lite"/>
    </source>
</evidence>
<feature type="transmembrane region" description="Helical" evidence="9">
    <location>
        <begin position="689"/>
        <end position="708"/>
    </location>
</feature>
<feature type="compositionally biased region" description="Basic and acidic residues" evidence="8">
    <location>
        <begin position="392"/>
        <end position="414"/>
    </location>
</feature>
<evidence type="ECO:0000313" key="11">
    <source>
        <dbReference type="Proteomes" id="UP000479190"/>
    </source>
</evidence>
<keyword evidence="6" id="KW-0325">Glycoprotein</keyword>
<comment type="similarity">
    <text evidence="2">Belongs to the prominin family.</text>
</comment>
<organism evidence="10 11">
    <name type="scientific">Trichogramma brassicae</name>
    <dbReference type="NCBI Taxonomy" id="86971"/>
    <lineage>
        <taxon>Eukaryota</taxon>
        <taxon>Metazoa</taxon>
        <taxon>Ecdysozoa</taxon>
        <taxon>Arthropoda</taxon>
        <taxon>Hexapoda</taxon>
        <taxon>Insecta</taxon>
        <taxon>Pterygota</taxon>
        <taxon>Neoptera</taxon>
        <taxon>Endopterygota</taxon>
        <taxon>Hymenoptera</taxon>
        <taxon>Apocrita</taxon>
        <taxon>Proctotrupomorpha</taxon>
        <taxon>Chalcidoidea</taxon>
        <taxon>Trichogrammatidae</taxon>
        <taxon>Trichogramma</taxon>
    </lineage>
</organism>
<dbReference type="AlphaFoldDB" id="A0A6H5I519"/>
<feature type="region of interest" description="Disordered" evidence="8">
    <location>
        <begin position="434"/>
        <end position="531"/>
    </location>
</feature>
<feature type="region of interest" description="Disordered" evidence="8">
    <location>
        <begin position="777"/>
        <end position="799"/>
    </location>
</feature>
<sequence length="969" mass="110973">MLHVEPTNSNSIIFTYREHERSNRSSQKLRDLAVLRTRAHRWGIYRDSPHMWHFTSTLPGPRGAAELSQITKFVNRCKRLIVLLTATSRLAHAKEIYNNNDNNGKAASFNCSSSTTSTEHPKADDLYADKYPYEAHLNRFPDENSDNDDEPLLKKSSGRKYFYEDELDEDNNKGRSSSDNDNDDPAPVIDVSLQVLPLNEYQHDKNRRNNYSYEEDHRYVTKIGIFAKDDKSNDRDDRRRYDDNFDDKRSYFNNRDEKWMFDTSNSNDEHDDILVDSGKYNTKAMIPPTTQSGKNYQYYTNEKPRLLDASSSPSPFPAVNRDEQPPRLLDDLLPDDAGSSSSLLQHRENFERRLVDHHYQQQQQQTQQRRYNNNYERPIYSTEKSSKANYPRRLDVNGEPKYERRSYEDDDLHPERRLSEPILLVDSGEQNTVKSLDDHVHQQPMIIDEDHRMTERRKIPASSPDRRISSSDDNNDNWVKSSNTESADQDNDNSNDTGEKKDGPQPDRRYDDVQFFQPYPPLPLPPRRGNNDLYNNNNNMMYNRSSSYGRSDWELATIDRNNLPRLHFPRKAVDERYRMASLHLDRGLFVFDFLRSFLRVILPRSVPLDLLKDSIDGRIELQSLLAQSVHFELVFLCCACFLGLMMLVVPSTECWLCCCGSASRRKKNHYSSSVSRAGSPSGRRRTGSYCCLATFAIILGACGVTMLVCNEQLANGLELLPETLEAGLQDLRDYHQGGAGQLRKCLTRSLDVASEAILADLDRLKLTQIQRRGATWQAGAGAARGRDRPRRGTGIADGCGEFSTSSEPRFKFSFSATSLENSFITSGSASHELSYQTEALLQRAERAREFGAELGREADELRRELERATRDCSHEDRSLCAVIDPSGLHLALRLDRPEQIPHLNRVFLDKCQTNNKKNRQVRWGGEGRPSAAAEIDGPRQSDGGRTTGARRVSLRAASRRAHHSRRSES</sequence>
<feature type="compositionally biased region" description="Basic and acidic residues" evidence="8">
    <location>
        <begin position="320"/>
        <end position="330"/>
    </location>
</feature>
<accession>A0A6H5I519</accession>
<dbReference type="PANTHER" id="PTHR22730:SF1">
    <property type="entry name" value="PROMININ-LIKE PROTEIN"/>
    <property type="match status" value="1"/>
</dbReference>
<keyword evidence="11" id="KW-1185">Reference proteome</keyword>
<keyword evidence="5 9" id="KW-0472">Membrane</keyword>
<reference evidence="10 11" key="1">
    <citation type="submission" date="2020-02" db="EMBL/GenBank/DDBJ databases">
        <authorList>
            <person name="Ferguson B K."/>
        </authorList>
    </citation>
    <scope>NUCLEOTIDE SEQUENCE [LARGE SCALE GENOMIC DNA]</scope>
</reference>
<dbReference type="Proteomes" id="UP000479190">
    <property type="component" value="Unassembled WGS sequence"/>
</dbReference>
<evidence type="ECO:0000256" key="6">
    <source>
        <dbReference type="ARBA" id="ARBA00023180"/>
    </source>
</evidence>
<keyword evidence="4 9" id="KW-1133">Transmembrane helix</keyword>
<feature type="coiled-coil region" evidence="7">
    <location>
        <begin position="851"/>
        <end position="878"/>
    </location>
</feature>
<evidence type="ECO:0000313" key="10">
    <source>
        <dbReference type="EMBL" id="CAB0030133.1"/>
    </source>
</evidence>
<feature type="region of interest" description="Disordered" evidence="8">
    <location>
        <begin position="161"/>
        <end position="188"/>
    </location>
</feature>
<evidence type="ECO:0000256" key="3">
    <source>
        <dbReference type="ARBA" id="ARBA00022692"/>
    </source>
</evidence>
<comment type="subcellular location">
    <subcellularLocation>
        <location evidence="1">Membrane</location>
        <topology evidence="1">Multi-pass membrane protein</topology>
    </subcellularLocation>
</comment>
<keyword evidence="7" id="KW-0175">Coiled coil</keyword>
<dbReference type="EMBL" id="CADCXV010000424">
    <property type="protein sequence ID" value="CAB0030133.1"/>
    <property type="molecule type" value="Genomic_DNA"/>
</dbReference>
<feature type="transmembrane region" description="Helical" evidence="9">
    <location>
        <begin position="633"/>
        <end position="658"/>
    </location>
</feature>
<dbReference type="GO" id="GO:0016020">
    <property type="term" value="C:membrane"/>
    <property type="evidence" value="ECO:0007669"/>
    <property type="project" value="UniProtKB-SubCell"/>
</dbReference>
<keyword evidence="3 9" id="KW-0812">Transmembrane</keyword>
<evidence type="ECO:0000256" key="1">
    <source>
        <dbReference type="ARBA" id="ARBA00004141"/>
    </source>
</evidence>
<feature type="compositionally biased region" description="Basic residues" evidence="8">
    <location>
        <begin position="957"/>
        <end position="969"/>
    </location>
</feature>
<feature type="region of interest" description="Disordered" evidence="8">
    <location>
        <begin position="918"/>
        <end position="969"/>
    </location>
</feature>
<proteinExistence type="inferred from homology"/>
<evidence type="ECO:0000256" key="5">
    <source>
        <dbReference type="ARBA" id="ARBA00023136"/>
    </source>
</evidence>
<feature type="compositionally biased region" description="Basic and acidic residues" evidence="8">
    <location>
        <begin position="497"/>
        <end position="512"/>
    </location>
</feature>